<comment type="caution">
    <text evidence="1">The sequence shown here is derived from an EMBL/GenBank/DDBJ whole genome shotgun (WGS) entry which is preliminary data.</text>
</comment>
<protein>
    <submittedName>
        <fullName evidence="1">L domain-like protein</fullName>
    </submittedName>
</protein>
<dbReference type="Proteomes" id="UP000827976">
    <property type="component" value="Chromosome 18"/>
</dbReference>
<sequence length="432" mass="47621">MFTSLESLVLKKAIVSFEGMSLSSSSSSSSSSLTTASCRKLFPHLQSLIVKECDGVNGLPWQMLSSLKALKIKASRGLQGQVPGCLRNLNSLTSLKIKGLKIENTNMAAQQQQLGGLVPNLRQLKIECCKNMGFLLDVLLHIPSLWTLTISKCGGPVSLSALGHLSFLTDISLEEVEIKVEGVTPVFPSLLNLRLAYASMIYQNMLSSSSSSSSETTQNLNHFPKLTNLTIACHEVNGLHWPLFSALKYLTIINSPRLDDHLLLGCLNAFSALTSLKLTGVKIKTFHAELMATPNALGYLQFRDCNELISVEGLHALPSLRSLWIIKCPQFRTLSMEHIIEQGVFLPKLSQILIDSCENLESLPAWVPHLPLLISLTITKCPKFHSLPEGGLPASLRSLTIRNCDPSLMERCQQEGSCDWLMIEHILEQIYK</sequence>
<dbReference type="EMBL" id="CM037028">
    <property type="protein sequence ID" value="KAH7656681.1"/>
    <property type="molecule type" value="Genomic_DNA"/>
</dbReference>
<name>A0ACB7U8S8_DIOAL</name>
<reference evidence="2" key="1">
    <citation type="journal article" date="2022" name="Nat. Commun.">
        <title>Chromosome evolution and the genetic basis of agronomically important traits in greater yam.</title>
        <authorList>
            <person name="Bredeson J.V."/>
            <person name="Lyons J.B."/>
            <person name="Oniyinde I.O."/>
            <person name="Okereke N.R."/>
            <person name="Kolade O."/>
            <person name="Nnabue I."/>
            <person name="Nwadili C.O."/>
            <person name="Hribova E."/>
            <person name="Parker M."/>
            <person name="Nwogha J."/>
            <person name="Shu S."/>
            <person name="Carlson J."/>
            <person name="Kariba R."/>
            <person name="Muthemba S."/>
            <person name="Knop K."/>
            <person name="Barton G.J."/>
            <person name="Sherwood A.V."/>
            <person name="Lopez-Montes A."/>
            <person name="Asiedu R."/>
            <person name="Jamnadass R."/>
            <person name="Muchugi A."/>
            <person name="Goodstein D."/>
            <person name="Egesi C.N."/>
            <person name="Featherston J."/>
            <person name="Asfaw A."/>
            <person name="Simpson G.G."/>
            <person name="Dolezel J."/>
            <person name="Hendre P.S."/>
            <person name="Van Deynze A."/>
            <person name="Kumar P.L."/>
            <person name="Obidiegwu J.E."/>
            <person name="Bhattacharjee R."/>
            <person name="Rokhsar D.S."/>
        </authorList>
    </citation>
    <scope>NUCLEOTIDE SEQUENCE [LARGE SCALE GENOMIC DNA]</scope>
    <source>
        <strain evidence="2">cv. TDa95/00328</strain>
    </source>
</reference>
<keyword evidence="2" id="KW-1185">Reference proteome</keyword>
<organism evidence="1 2">
    <name type="scientific">Dioscorea alata</name>
    <name type="common">Purple yam</name>
    <dbReference type="NCBI Taxonomy" id="55571"/>
    <lineage>
        <taxon>Eukaryota</taxon>
        <taxon>Viridiplantae</taxon>
        <taxon>Streptophyta</taxon>
        <taxon>Embryophyta</taxon>
        <taxon>Tracheophyta</taxon>
        <taxon>Spermatophyta</taxon>
        <taxon>Magnoliopsida</taxon>
        <taxon>Liliopsida</taxon>
        <taxon>Dioscoreales</taxon>
        <taxon>Dioscoreaceae</taxon>
        <taxon>Dioscorea</taxon>
    </lineage>
</organism>
<evidence type="ECO:0000313" key="1">
    <source>
        <dbReference type="EMBL" id="KAH7656681.1"/>
    </source>
</evidence>
<gene>
    <name evidence="1" type="ORF">IHE45_18G089900</name>
</gene>
<proteinExistence type="predicted"/>
<evidence type="ECO:0000313" key="2">
    <source>
        <dbReference type="Proteomes" id="UP000827976"/>
    </source>
</evidence>
<accession>A0ACB7U8S8</accession>